<dbReference type="InterPro" id="IPR010080">
    <property type="entry name" value="Thioester_reductase-like_dom"/>
</dbReference>
<organism evidence="10 11">
    <name type="scientific">Actinosynnema pretiosum</name>
    <dbReference type="NCBI Taxonomy" id="42197"/>
    <lineage>
        <taxon>Bacteria</taxon>
        <taxon>Bacillati</taxon>
        <taxon>Actinomycetota</taxon>
        <taxon>Actinomycetes</taxon>
        <taxon>Pseudonocardiales</taxon>
        <taxon>Pseudonocardiaceae</taxon>
        <taxon>Actinosynnema</taxon>
    </lineage>
</organism>
<dbReference type="SUPFAM" id="SSF53901">
    <property type="entry name" value="Thiolase-like"/>
    <property type="match status" value="1"/>
</dbReference>
<evidence type="ECO:0000256" key="6">
    <source>
        <dbReference type="ARBA" id="ARBA00023268"/>
    </source>
</evidence>
<evidence type="ECO:0000256" key="7">
    <source>
        <dbReference type="ARBA" id="ARBA00023315"/>
    </source>
</evidence>
<dbReference type="InterPro" id="IPR016036">
    <property type="entry name" value="Malonyl_transacylase_ACP-bd"/>
</dbReference>
<dbReference type="InterPro" id="IPR009081">
    <property type="entry name" value="PP-bd_ACP"/>
</dbReference>
<name>A0A290Z9Z0_9PSEU</name>
<dbReference type="Pfam" id="PF00698">
    <property type="entry name" value="Acyl_transf_1"/>
    <property type="match status" value="1"/>
</dbReference>
<dbReference type="CDD" id="cd00833">
    <property type="entry name" value="PKS"/>
    <property type="match status" value="1"/>
</dbReference>
<dbReference type="InterPro" id="IPR014030">
    <property type="entry name" value="Ketoacyl_synth_N"/>
</dbReference>
<dbReference type="Gene3D" id="3.40.47.10">
    <property type="match status" value="1"/>
</dbReference>
<dbReference type="PROSITE" id="PS50075">
    <property type="entry name" value="CARRIER"/>
    <property type="match status" value="1"/>
</dbReference>
<dbReference type="InterPro" id="IPR020806">
    <property type="entry name" value="PKS_PP-bd"/>
</dbReference>
<proteinExistence type="predicted"/>
<dbReference type="InterPro" id="IPR036291">
    <property type="entry name" value="NAD(P)-bd_dom_sf"/>
</dbReference>
<keyword evidence="5" id="KW-0045">Antibiotic biosynthesis</keyword>
<dbReference type="InterPro" id="IPR032821">
    <property type="entry name" value="PKS_assoc"/>
</dbReference>
<dbReference type="CDD" id="cd08956">
    <property type="entry name" value="KR_3_FAS_SDR_x"/>
    <property type="match status" value="1"/>
</dbReference>
<protein>
    <submittedName>
        <fullName evidence="10">Polyketide synthase</fullName>
    </submittedName>
</protein>
<evidence type="ECO:0000259" key="8">
    <source>
        <dbReference type="PROSITE" id="PS50075"/>
    </source>
</evidence>
<dbReference type="SMART" id="SM00822">
    <property type="entry name" value="PKS_KR"/>
    <property type="match status" value="1"/>
</dbReference>
<dbReference type="InterPro" id="IPR016035">
    <property type="entry name" value="Acyl_Trfase/lysoPLipase"/>
</dbReference>
<dbReference type="PROSITE" id="PS52004">
    <property type="entry name" value="KS3_2"/>
    <property type="match status" value="1"/>
</dbReference>
<dbReference type="InterPro" id="IPR013968">
    <property type="entry name" value="PKS_KR"/>
</dbReference>
<dbReference type="PANTHER" id="PTHR43775">
    <property type="entry name" value="FATTY ACID SYNTHASE"/>
    <property type="match status" value="1"/>
</dbReference>
<dbReference type="InterPro" id="IPR014043">
    <property type="entry name" value="Acyl_transferase_dom"/>
</dbReference>
<dbReference type="Pfam" id="PF02801">
    <property type="entry name" value="Ketoacyl-synt_C"/>
    <property type="match status" value="1"/>
</dbReference>
<dbReference type="EMBL" id="CP023445">
    <property type="protein sequence ID" value="ATE55793.1"/>
    <property type="molecule type" value="Genomic_DNA"/>
</dbReference>
<dbReference type="SUPFAM" id="SSF47336">
    <property type="entry name" value="ACP-like"/>
    <property type="match status" value="1"/>
</dbReference>
<dbReference type="InterPro" id="IPR016039">
    <property type="entry name" value="Thiolase-like"/>
</dbReference>
<reference evidence="10" key="1">
    <citation type="submission" date="2017-09" db="EMBL/GenBank/DDBJ databases">
        <title>Complete Genome Sequence of ansamitocin-producing Bacterium Actinosynnema pretiosum X47.</title>
        <authorList>
            <person name="Cao G."/>
            <person name="Zong G."/>
            <person name="Zhong C."/>
            <person name="Fu J."/>
        </authorList>
    </citation>
    <scope>NUCLEOTIDE SEQUENCE [LARGE SCALE GENOMIC DNA]</scope>
    <source>
        <strain evidence="10">X47</strain>
    </source>
</reference>
<dbReference type="GO" id="GO:0004312">
    <property type="term" value="F:fatty acid synthase activity"/>
    <property type="evidence" value="ECO:0007669"/>
    <property type="project" value="TreeGrafter"/>
</dbReference>
<dbReference type="GO" id="GO:0033068">
    <property type="term" value="P:macrolide biosynthetic process"/>
    <property type="evidence" value="ECO:0007669"/>
    <property type="project" value="UniProtKB-ARBA"/>
</dbReference>
<sequence length="1874" mass="196787">MSDEARLVDYLKRTAADLRVARARVAELEARQHEPVAVVGMACRFPGGVEDAAGLWRLVREERDAITPFPEDRGWDVTYDPDPDRPGASCTREGGFVPSATTFDAAFFGITPREAMVMDPQQRLLLETAWEACEHAGVDPEVLRGKDVGVFAGVTEQSYLGSDNPSEHEGYLLTGRLGALVAGRVAYTFGFEGPAVSVDTTCSSSLVALHLAVRSLRSGESELALAGGVAVNATPLGFVDFSRTRGLAPDGRCKSYAEAADGTTWSEGVGLLVLQRLSDAVRDGRRVLALVRGTAINSDGASNGLTAPNGRAQQRVIRAALRDAGLTAAQVDAVEGHGTGTRLGDPIEADALVAVYGGERERPLLLGSLKSNIGHATAAAGVGGVIKVVQAIRHGLLPRTLHVDRPTPLVDWRGVELLERARPWPETGEPRRAAVSSFGVSGTNAHVVLEQAPEAPEPVGTPPPVVPWVLSGRSPEAVRALADRLGDVDARVQDAGLELAGRAALPWRAVAVGADLAEVRAGLRDVAPAQVVGGRVAFLFTGHGAQHAGMGLALRAGFPEFAAGFDAACAELDRSLDRPLLEVLESGDPLADMALAHPALFALQVGLTRLFASWGVRPEAVVGHSIGEWAAAHAAGAVPLADAARAVVVRGRLLDRLPTTGAMAAVEADEDELRPLLGERVGVAAVNAPRSLVVSGDADEVDRVVSAVGSWGRRTSRLAITRAAHSPHVDAVLDEFERELSALRFTAPGLPFVSAVTGRPVERPDAAYWRAQLRLPVRFADAAAALDAPVVLELGPAAVLSALVDGPVAVPALRTGRAECHAVVDALGALWAAGVPVDWAGWFAGSGARRVDLPPHPFRRKRFWLEQSAVAAGAHPVLAHEVEVGGAGRLVLSGRWRGGASALAELAIHAGDRVGCPLVAELVVEREPEAGDVQVVVEPDRSFTVHTRAHAAWKRCAHGILALAARPAPFAFDGADATAEVADAGRFTVHPDLLDAAVRALGPGDAVRWRGLRLHASGATAVRIKVDGDRVLMSAVDGQPVLSAEIALGRLAPPVDTPVFGLDRVPITVERGRPRETPVRVTGPDDGPGALAAALGALDLVKAHLAADRADRLVLLAPLDALATATLRGLVRAAHAEAPDRVALITTDDHPASRALLGDVIASGEPEADLRAGVVTVPRVVRVEPALAAPWRPGTVLVTGGEGALGRVVARYLAGQPGVRVLPVGRTARVACDVTDRDAVLRLVAGLPDLSGVVHAAGALDDGLITGLSAERAEAVLRPKVLGAWNLHEATLDRDLGAFTLFSSIAGVVGSAGQSAYAAANTFLDGLAEHRRALGLPATSVLWGAWDTGLAGGMTEADRERVAAAGFGLVTARTGPDLLDAAVRVGRPVVVATPWRPAEGRVPPLFAGLAPAPARPVCGEAALPPLELVLRETARMLGRPVRPGESFADLGFGSLASVELRNRLAAATGGKLPVSLVYDHPTPQAVAAFLERASDSRSAVDLWADVVLPQEITAAAEVVTTVTEPRELLLTGATGFVGAFLLRDLLAGTGARVHCLVRGEDGLARLRANLDWYRVEVDLDRVTVVAGDLARPLLGLSEEVFDDLARRVDGVFHAGAEVNWLRPYEDLRAANVGGTREVLRLAARHRTVPVHHVSSTAVFSEAVVDRPGPHDPTGSPEKLRNGYARSKWVAERVVDLARERGIPVTVHRADVVCGDQVNGACQTRDFVWLSVKGVVQAGAAPVGLDGPVHLVPVDYVSAAITAIARRPAGGTFHLHNPDGGTYGELLEHLRSFGYPVRPVDLPEFRSLVDRDNALAPLLDSFADLVEGRVFYPRLDTSDTAAALAGTGVTCPEIDKDLVARYVNFFVRAGWFPAT</sequence>
<keyword evidence="4" id="KW-0808">Transferase</keyword>
<evidence type="ECO:0000313" key="10">
    <source>
        <dbReference type="EMBL" id="ATE55793.1"/>
    </source>
</evidence>
<dbReference type="Gene3D" id="3.30.70.3290">
    <property type="match status" value="1"/>
</dbReference>
<dbReference type="InterPro" id="IPR020841">
    <property type="entry name" value="PKS_Beta-ketoAc_synthase_dom"/>
</dbReference>
<dbReference type="Pfam" id="PF07993">
    <property type="entry name" value="NAD_binding_4"/>
    <property type="match status" value="1"/>
</dbReference>
<keyword evidence="3" id="KW-0597">Phosphoprotein</keyword>
<evidence type="ECO:0000256" key="3">
    <source>
        <dbReference type="ARBA" id="ARBA00022553"/>
    </source>
</evidence>
<evidence type="ECO:0000256" key="2">
    <source>
        <dbReference type="ARBA" id="ARBA00022450"/>
    </source>
</evidence>
<dbReference type="InterPro" id="IPR036736">
    <property type="entry name" value="ACP-like_sf"/>
</dbReference>
<dbReference type="PANTHER" id="PTHR43775:SF51">
    <property type="entry name" value="INACTIVE PHENOLPHTHIOCEROL SYNTHESIS POLYKETIDE SYNTHASE TYPE I PKS1-RELATED"/>
    <property type="match status" value="1"/>
</dbReference>
<dbReference type="Pfam" id="PF08659">
    <property type="entry name" value="KR"/>
    <property type="match status" value="1"/>
</dbReference>
<dbReference type="Pfam" id="PF08990">
    <property type="entry name" value="Docking"/>
    <property type="match status" value="1"/>
</dbReference>
<dbReference type="InterPro" id="IPR020807">
    <property type="entry name" value="PKS_DH"/>
</dbReference>
<keyword evidence="11" id="KW-1185">Reference proteome</keyword>
<dbReference type="GO" id="GO:0006633">
    <property type="term" value="P:fatty acid biosynthetic process"/>
    <property type="evidence" value="ECO:0007669"/>
    <property type="project" value="TreeGrafter"/>
</dbReference>
<dbReference type="SMART" id="SM00823">
    <property type="entry name" value="PKS_PP"/>
    <property type="match status" value="1"/>
</dbReference>
<dbReference type="Proteomes" id="UP000218505">
    <property type="component" value="Chromosome"/>
</dbReference>
<dbReference type="Gene3D" id="3.40.366.10">
    <property type="entry name" value="Malonyl-Coenzyme A Acyl Carrier Protein, domain 2"/>
    <property type="match status" value="1"/>
</dbReference>
<dbReference type="KEGG" id="apre:CNX65_23015"/>
<dbReference type="CDD" id="cd05235">
    <property type="entry name" value="SDR_e1"/>
    <property type="match status" value="1"/>
</dbReference>
<keyword evidence="6" id="KW-0511">Multifunctional enzyme</keyword>
<evidence type="ECO:0000256" key="5">
    <source>
        <dbReference type="ARBA" id="ARBA00023194"/>
    </source>
</evidence>
<keyword evidence="7" id="KW-0012">Acyltransferase</keyword>
<dbReference type="SUPFAM" id="SSF55048">
    <property type="entry name" value="Probable ACP-binding domain of malonyl-CoA ACP transacylase"/>
    <property type="match status" value="1"/>
</dbReference>
<dbReference type="NCBIfam" id="TIGR01746">
    <property type="entry name" value="Thioester-redct"/>
    <property type="match status" value="1"/>
</dbReference>
<dbReference type="SMART" id="SM00825">
    <property type="entry name" value="PKS_KS"/>
    <property type="match status" value="1"/>
</dbReference>
<dbReference type="Gene3D" id="3.40.50.720">
    <property type="entry name" value="NAD(P)-binding Rossmann-like Domain"/>
    <property type="match status" value="2"/>
</dbReference>
<accession>A0A290Z9Z0</accession>
<dbReference type="Gene3D" id="1.10.1200.10">
    <property type="entry name" value="ACP-like"/>
    <property type="match status" value="1"/>
</dbReference>
<dbReference type="Pfam" id="PF16197">
    <property type="entry name" value="KAsynt_C_assoc"/>
    <property type="match status" value="1"/>
</dbReference>
<dbReference type="InterPro" id="IPR013120">
    <property type="entry name" value="FAR_NAD-bd"/>
</dbReference>
<dbReference type="InterPro" id="IPR057326">
    <property type="entry name" value="KR_dom"/>
</dbReference>
<dbReference type="SMART" id="SM00826">
    <property type="entry name" value="PKS_DH"/>
    <property type="match status" value="1"/>
</dbReference>
<feature type="domain" description="Ketosynthase family 3 (KS3)" evidence="9">
    <location>
        <begin position="33"/>
        <end position="451"/>
    </location>
</feature>
<keyword evidence="2" id="KW-0596">Phosphopantetheine</keyword>
<evidence type="ECO:0000256" key="4">
    <source>
        <dbReference type="ARBA" id="ARBA00022679"/>
    </source>
</evidence>
<comment type="cofactor">
    <cofactor evidence="1">
        <name>pantetheine 4'-phosphate</name>
        <dbReference type="ChEBI" id="CHEBI:47942"/>
    </cofactor>
</comment>
<feature type="domain" description="Carrier" evidence="8">
    <location>
        <begin position="1420"/>
        <end position="1494"/>
    </location>
</feature>
<dbReference type="InterPro" id="IPR001227">
    <property type="entry name" value="Ac_transferase_dom_sf"/>
</dbReference>
<dbReference type="InterPro" id="IPR050091">
    <property type="entry name" value="PKS_NRPS_Biosynth_Enz"/>
</dbReference>
<dbReference type="SMART" id="SM00827">
    <property type="entry name" value="PKS_AT"/>
    <property type="match status" value="1"/>
</dbReference>
<evidence type="ECO:0000313" key="11">
    <source>
        <dbReference type="Proteomes" id="UP000218505"/>
    </source>
</evidence>
<dbReference type="SUPFAM" id="SSF51735">
    <property type="entry name" value="NAD(P)-binding Rossmann-fold domains"/>
    <property type="match status" value="3"/>
</dbReference>
<dbReference type="Pfam" id="PF00550">
    <property type="entry name" value="PP-binding"/>
    <property type="match status" value="1"/>
</dbReference>
<dbReference type="InterPro" id="IPR015083">
    <property type="entry name" value="NorB/c/GfsB-D-like_docking"/>
</dbReference>
<dbReference type="InterPro" id="IPR014031">
    <property type="entry name" value="Ketoacyl_synth_C"/>
</dbReference>
<dbReference type="FunFam" id="3.40.47.10:FF:000019">
    <property type="entry name" value="Polyketide synthase type I"/>
    <property type="match status" value="1"/>
</dbReference>
<evidence type="ECO:0000256" key="1">
    <source>
        <dbReference type="ARBA" id="ARBA00001957"/>
    </source>
</evidence>
<evidence type="ECO:0000259" key="9">
    <source>
        <dbReference type="PROSITE" id="PS52004"/>
    </source>
</evidence>
<gene>
    <name evidence="10" type="ORF">CNX65_23015</name>
</gene>
<dbReference type="SUPFAM" id="SSF52151">
    <property type="entry name" value="FabD/lysophospholipase-like"/>
    <property type="match status" value="1"/>
</dbReference>
<dbReference type="GO" id="GO:0031177">
    <property type="term" value="F:phosphopantetheine binding"/>
    <property type="evidence" value="ECO:0007669"/>
    <property type="project" value="InterPro"/>
</dbReference>
<dbReference type="Pfam" id="PF00109">
    <property type="entry name" value="ketoacyl-synt"/>
    <property type="match status" value="1"/>
</dbReference>